<organism evidence="1 2">
    <name type="scientific">Gracilibacillus kekensis</name>
    <dbReference type="NCBI Taxonomy" id="1027249"/>
    <lineage>
        <taxon>Bacteria</taxon>
        <taxon>Bacillati</taxon>
        <taxon>Bacillota</taxon>
        <taxon>Bacilli</taxon>
        <taxon>Bacillales</taxon>
        <taxon>Bacillaceae</taxon>
        <taxon>Gracilibacillus</taxon>
    </lineage>
</organism>
<reference evidence="1 2" key="1">
    <citation type="submission" date="2016-11" db="EMBL/GenBank/DDBJ databases">
        <authorList>
            <person name="Jaros S."/>
            <person name="Januszkiewicz K."/>
            <person name="Wedrychowicz H."/>
        </authorList>
    </citation>
    <scope>NUCLEOTIDE SEQUENCE [LARGE SCALE GENOMIC DNA]</scope>
    <source>
        <strain evidence="1 2">CGMCC 1.10681</strain>
    </source>
</reference>
<dbReference type="STRING" id="1027249.SAMN05216179_0362"/>
<sequence>MRFSELVKSINHSTENLDLVTARKYIEENIELLKNKKHLLNHNAREILEFMIKRQDAGYRTLDKRELATLRAINMYAEKFDVRGIKMIIKEKPNLLMEKEAIGYLSNDSKVILIGMGVLKKEA</sequence>
<proteinExistence type="predicted"/>
<gene>
    <name evidence="1" type="ORF">SAMN05216179_0362</name>
</gene>
<protein>
    <submittedName>
        <fullName evidence="1">Uncharacterized protein</fullName>
    </submittedName>
</protein>
<name>A0A1M7JIN6_9BACI</name>
<dbReference type="OrthoDB" id="2860966at2"/>
<dbReference type="AlphaFoldDB" id="A0A1M7JIN6"/>
<dbReference type="RefSeq" id="WP_073199098.1">
    <property type="nucleotide sequence ID" value="NZ_FRCZ01000001.1"/>
</dbReference>
<accession>A0A1M7JIN6</accession>
<evidence type="ECO:0000313" key="2">
    <source>
        <dbReference type="Proteomes" id="UP000184184"/>
    </source>
</evidence>
<keyword evidence="2" id="KW-1185">Reference proteome</keyword>
<evidence type="ECO:0000313" key="1">
    <source>
        <dbReference type="EMBL" id="SHM52357.1"/>
    </source>
</evidence>
<dbReference type="EMBL" id="FRCZ01000001">
    <property type="protein sequence ID" value="SHM52357.1"/>
    <property type="molecule type" value="Genomic_DNA"/>
</dbReference>
<dbReference type="Proteomes" id="UP000184184">
    <property type="component" value="Unassembled WGS sequence"/>
</dbReference>